<accession>A0A2B7YHS6</accession>
<gene>
    <name evidence="1" type="ORF">RN96_08615</name>
</gene>
<reference evidence="1 2" key="1">
    <citation type="submission" date="2017-06" db="EMBL/GenBank/DDBJ databases">
        <title>Genome sequencing of Fusobacterium nucleatum subsp. polymorphum KCOM 1232 (=ChDC F37).</title>
        <authorList>
            <person name="Kook J.-K."/>
            <person name="Park S.-N."/>
            <person name="Lim Y.K."/>
            <person name="Roh H."/>
        </authorList>
    </citation>
    <scope>NUCLEOTIDE SEQUENCE [LARGE SCALE GENOMIC DNA]</scope>
    <source>
        <strain evidence="2">KCOM 1232 ( ChDC F37)</strain>
    </source>
</reference>
<evidence type="ECO:0000313" key="1">
    <source>
        <dbReference type="EMBL" id="PGH21086.1"/>
    </source>
</evidence>
<organism evidence="1 2">
    <name type="scientific">Fusobacterium nucleatum subsp. polymorphum</name>
    <name type="common">Fusobacterium polymorphum</name>
    <dbReference type="NCBI Taxonomy" id="76857"/>
    <lineage>
        <taxon>Bacteria</taxon>
        <taxon>Fusobacteriati</taxon>
        <taxon>Fusobacteriota</taxon>
        <taxon>Fusobacteriia</taxon>
        <taxon>Fusobacteriales</taxon>
        <taxon>Fusobacteriaceae</taxon>
        <taxon>Fusobacterium</taxon>
    </lineage>
</organism>
<comment type="caution">
    <text evidence="1">The sequence shown here is derived from an EMBL/GenBank/DDBJ whole genome shotgun (WGS) entry which is preliminary data.</text>
</comment>
<dbReference type="EMBL" id="NJGI01000004">
    <property type="protein sequence ID" value="PGH21086.1"/>
    <property type="molecule type" value="Genomic_DNA"/>
</dbReference>
<proteinExistence type="predicted"/>
<dbReference type="RefSeq" id="WP_098703105.1">
    <property type="nucleotide sequence ID" value="NZ_NJGI01000004.1"/>
</dbReference>
<dbReference type="AlphaFoldDB" id="A0A2B7YHS6"/>
<name>A0A2B7YHS6_FUSNP</name>
<protein>
    <submittedName>
        <fullName evidence="1">Uncharacterized protein</fullName>
    </submittedName>
</protein>
<sequence length="77" mass="9167">MKQIYFKNNAYMYLFALLETTGKIQLDLLGITYNHYNNENLANNWYKNIKREIINTEFINLDEAIKNLDKLYSVIIG</sequence>
<dbReference type="Proteomes" id="UP000222862">
    <property type="component" value="Unassembled WGS sequence"/>
</dbReference>
<evidence type="ECO:0000313" key="2">
    <source>
        <dbReference type="Proteomes" id="UP000222862"/>
    </source>
</evidence>